<feature type="compositionally biased region" description="Low complexity" evidence="1">
    <location>
        <begin position="1214"/>
        <end position="1232"/>
    </location>
</feature>
<sequence length="1395" mass="151820">MPYLFPGIRFDPREPPPPGFRNFHVAAHVQPCDDVGRGNPHGVPFAVQPPALNPWAHREDPAEDSWSEEDQPQPVPARRPVRRQAVHERPAVAHRREPQQDEAFLAPLSSSVNIQIVHDTAKFTVVHLFNNQTNFIKQGVYQFPLPHEATVTDFTCRIGQNRIVRGKVKEKEQARQEFNNAARMGRVGGLVEQETTEIFTTTLANIPPDTKLRAELTFMCLLKHRVSQNREVFTLTIPTHIAPRYGELPAGVRVDARNNHYFGLEVDVLTTEELLNINSDTHNITFNRGVGQRPCQTWNDFVVRRDEAAVNSKTASIQLEDGRASLDKDLVIDIITAMSNESGDPQACLETHPTYENHKALMLTVPPDFMLSAEGHSHDGEIIFVADRSGSMVDKIESLRSAMMFFINGIPANRPFNIWCFGSASTSMWPRSRPFNEATKREAIDYVRHEFVANMGGTDILPALQNIYNARGGYHSMDVIVLTDGELWSPNETIDFVKQRWSQSEGMIRFFSLGIGHAVSHELVEGIAKAGGGYAEVIADVNGGGWEDRVVAVLKAATTGHIGSIQIELEWKQNDGGNNPPVPAHKSSPCDISTLSPFIRNRVFWMFDSGDPSPELAAIVLKARGPNGQITKRVLPKILNLSDATIHKLAVRALLGDLERGESWLHQNRIYGENPHVVYNQVRQEAIKLGSKWSLVSQYTSLVAIEEETTEPNEGMDFDIGIPDANDGVEDALLRPRGGGNLNADRLLGPADPAEDDNSDSDSDDSVDTPSAAGDKTDDGSENEEAGNSPGNNAAGRDEKDEKENDLDEKRSRDQGDQEGDGQQKGDGKLGQRARSAAAPSKYQFEADDDEEDEDFELLSINEKSSMDYTRLKALYANVDADASTMYSDIDARLRAIGSKSAPLSMPSSSTMPQIKERQSYAYSNAPVAKSSAPMSSYANSSRSLQLSSLGFAGSPPEKKKKSGVWGSITGHTKSLFNTSKRASASSSGSSSIAMNADTGIGVATTFQATNSTGQSRPLQSADLRQPTLSAVPAPLPMALSLPMANSLHNCTMEGISQSSYYPYNYSQSSYYGAVPSPAPPGSAATGSTVQVPSLGPTSMFSSAQSPQSQYVPYTPVTSGASASASHGGAYIPAVTPQFQPLPQQQLQQQSSSQRVNKSSIPVPSSGYAVSSSPYNLPHSVVLPQESNDSVASSGSLRSSRPRWSSMRERFQRSSSQSSPAAAAPDASSNSSYQTSTPVYNPPASSSLLRRGLKEAKKTKTELEAEDFVRSLLAYQRSDGCFSLTTTLAIKSAIGPSFLKVVEALQDKYGSIDIVVTSAIVALLEVQFQSCQPLWVLMVRKARDYVSSRVSESDSNAIMLEANNRVACIGPVMKDVENAKNARVATVELECAPIH</sequence>
<proteinExistence type="predicted"/>
<feature type="compositionally biased region" description="Polar residues" evidence="1">
    <location>
        <begin position="1233"/>
        <end position="1247"/>
    </location>
</feature>
<evidence type="ECO:0000313" key="4">
    <source>
        <dbReference type="EMBL" id="KAK5993010.1"/>
    </source>
</evidence>
<dbReference type="PROSITE" id="PS51468">
    <property type="entry name" value="VIT"/>
    <property type="match status" value="1"/>
</dbReference>
<protein>
    <submittedName>
        <fullName evidence="4">von Willebrand factor A domain-containing protein</fullName>
    </submittedName>
</protein>
<gene>
    <name evidence="4" type="ORF">PT974_06436</name>
</gene>
<dbReference type="Proteomes" id="UP001338125">
    <property type="component" value="Unassembled WGS sequence"/>
</dbReference>
<feature type="compositionally biased region" description="Basic and acidic residues" evidence="1">
    <location>
        <begin position="85"/>
        <end position="99"/>
    </location>
</feature>
<feature type="compositionally biased region" description="Polar residues" evidence="1">
    <location>
        <begin position="1155"/>
        <end position="1170"/>
    </location>
</feature>
<comment type="caution">
    <text evidence="4">The sequence shown here is derived from an EMBL/GenBank/DDBJ whole genome shotgun (WGS) entry which is preliminary data.</text>
</comment>
<evidence type="ECO:0000313" key="5">
    <source>
        <dbReference type="Proteomes" id="UP001338125"/>
    </source>
</evidence>
<dbReference type="PANTHER" id="PTHR45737:SF6">
    <property type="entry name" value="VON WILLEBRAND FACTOR A DOMAIN-CONTAINING PROTEIN 5A"/>
    <property type="match status" value="1"/>
</dbReference>
<dbReference type="EMBL" id="JAVFKD010000012">
    <property type="protein sequence ID" value="KAK5993010.1"/>
    <property type="molecule type" value="Genomic_DNA"/>
</dbReference>
<reference evidence="4 5" key="1">
    <citation type="submission" date="2024-01" db="EMBL/GenBank/DDBJ databases">
        <title>Complete genome of Cladobotryum mycophilum ATHUM6906.</title>
        <authorList>
            <person name="Christinaki A.C."/>
            <person name="Myridakis A.I."/>
            <person name="Kouvelis V.N."/>
        </authorList>
    </citation>
    <scope>NUCLEOTIDE SEQUENCE [LARGE SCALE GENOMIC DNA]</scope>
    <source>
        <strain evidence="4 5">ATHUM6906</strain>
    </source>
</reference>
<evidence type="ECO:0000256" key="1">
    <source>
        <dbReference type="SAM" id="MobiDB-lite"/>
    </source>
</evidence>
<feature type="region of interest" description="Disordered" evidence="1">
    <location>
        <begin position="49"/>
        <end position="100"/>
    </location>
</feature>
<feature type="region of interest" description="Disordered" evidence="1">
    <location>
        <begin position="708"/>
        <end position="853"/>
    </location>
</feature>
<feature type="compositionally biased region" description="Acidic residues" evidence="1">
    <location>
        <begin position="61"/>
        <end position="71"/>
    </location>
</feature>
<dbReference type="SMART" id="SM00609">
    <property type="entry name" value="VIT"/>
    <property type="match status" value="1"/>
</dbReference>
<feature type="compositionally biased region" description="Acidic residues" evidence="1">
    <location>
        <begin position="753"/>
        <end position="767"/>
    </location>
</feature>
<name>A0ABR0SLG6_9HYPO</name>
<feature type="domain" description="VIT" evidence="3">
    <location>
        <begin position="91"/>
        <end position="220"/>
    </location>
</feature>
<dbReference type="Pfam" id="PF08487">
    <property type="entry name" value="VIT"/>
    <property type="match status" value="1"/>
</dbReference>
<dbReference type="PROSITE" id="PS50234">
    <property type="entry name" value="VWFA"/>
    <property type="match status" value="1"/>
</dbReference>
<feature type="compositionally biased region" description="Basic and acidic residues" evidence="1">
    <location>
        <begin position="796"/>
        <end position="830"/>
    </location>
</feature>
<dbReference type="Pfam" id="PF13768">
    <property type="entry name" value="VWA_3"/>
    <property type="match status" value="1"/>
</dbReference>
<accession>A0ABR0SLG6</accession>
<feature type="region of interest" description="Disordered" evidence="1">
    <location>
        <begin position="1186"/>
        <end position="1247"/>
    </location>
</feature>
<feature type="compositionally biased region" description="Low complexity" evidence="1">
    <location>
        <begin position="1143"/>
        <end position="1154"/>
    </location>
</feature>
<dbReference type="PANTHER" id="PTHR45737">
    <property type="entry name" value="VON WILLEBRAND FACTOR A DOMAIN-CONTAINING PROTEIN 5A"/>
    <property type="match status" value="1"/>
</dbReference>
<feature type="region of interest" description="Disordered" evidence="1">
    <location>
        <begin position="1143"/>
        <end position="1170"/>
    </location>
</feature>
<dbReference type="InterPro" id="IPR036465">
    <property type="entry name" value="vWFA_dom_sf"/>
</dbReference>
<feature type="compositionally biased region" description="Acidic residues" evidence="1">
    <location>
        <begin position="708"/>
        <end position="717"/>
    </location>
</feature>
<feature type="domain" description="VWFA" evidence="2">
    <location>
        <begin position="381"/>
        <end position="554"/>
    </location>
</feature>
<dbReference type="Gene3D" id="3.40.50.410">
    <property type="entry name" value="von Willebrand factor, type A domain"/>
    <property type="match status" value="1"/>
</dbReference>
<feature type="compositionally biased region" description="Low complexity" evidence="1">
    <location>
        <begin position="1190"/>
        <end position="1205"/>
    </location>
</feature>
<dbReference type="SUPFAM" id="SSF53300">
    <property type="entry name" value="vWA-like"/>
    <property type="match status" value="1"/>
</dbReference>
<dbReference type="InterPro" id="IPR002035">
    <property type="entry name" value="VWF_A"/>
</dbReference>
<evidence type="ECO:0000259" key="2">
    <source>
        <dbReference type="PROSITE" id="PS50234"/>
    </source>
</evidence>
<organism evidence="4 5">
    <name type="scientific">Cladobotryum mycophilum</name>
    <dbReference type="NCBI Taxonomy" id="491253"/>
    <lineage>
        <taxon>Eukaryota</taxon>
        <taxon>Fungi</taxon>
        <taxon>Dikarya</taxon>
        <taxon>Ascomycota</taxon>
        <taxon>Pezizomycotina</taxon>
        <taxon>Sordariomycetes</taxon>
        <taxon>Hypocreomycetidae</taxon>
        <taxon>Hypocreales</taxon>
        <taxon>Hypocreaceae</taxon>
        <taxon>Cladobotryum</taxon>
    </lineage>
</organism>
<dbReference type="InterPro" id="IPR013694">
    <property type="entry name" value="VIT"/>
</dbReference>
<keyword evidence="5" id="KW-1185">Reference proteome</keyword>
<evidence type="ECO:0000259" key="3">
    <source>
        <dbReference type="PROSITE" id="PS51468"/>
    </source>
</evidence>